<reference evidence="1 2" key="2">
    <citation type="journal article" date="2005" name="Gene">
        <title>Sequence analysis of the Lactobacillus plantarum bacteriophage PhiJL-1.</title>
        <authorList>
            <person name="Lu Z."/>
            <person name="Altermann E."/>
            <person name="Breidt F."/>
            <person name="Predki P."/>
            <person name="Fleming H.P."/>
            <person name="Klaenhammer T.R."/>
        </authorList>
    </citation>
    <scope>NUCLEOTIDE SEQUENCE</scope>
</reference>
<dbReference type="EMBL" id="AY236756">
    <property type="protein sequence ID" value="AAP74507.1"/>
    <property type="molecule type" value="Genomic_DNA"/>
</dbReference>
<evidence type="ECO:0000313" key="1">
    <source>
        <dbReference type="EMBL" id="AAP74507.1"/>
    </source>
</evidence>
<sequence>MKTKEFIEKAEAMGYKVGNGGKAKVVRDSGGHVLLSVYEGGQYHIDSDYEIPLTPELFSIAVEYAKTPISKRSIKYRVGIKGLSLSTGEKSYLNFDPINNNYFVSDLNLFYKNKFTEDEIYELVNDPDFFLQTGNYETEEAE</sequence>
<proteinExistence type="predicted"/>
<reference evidence="1 2" key="1">
    <citation type="journal article" date="2003" name="Int. J. Food Microbiol.">
        <title>Isolation and characterization of a Lactobacillus plantarum bacteriophage, phiJL-1, from a cucumber fermentation.</title>
        <authorList>
            <person name="Lu Z."/>
            <person name="Breidt F."/>
            <person name="Fleming H.P."/>
            <person name="Altermann E."/>
            <person name="Klaenhammer T.R."/>
        </authorList>
    </citation>
    <scope>NUCLEOTIDE SEQUENCE [LARGE SCALE GENOMIC DNA]</scope>
</reference>
<dbReference type="Proteomes" id="UP000000990">
    <property type="component" value="Segment"/>
</dbReference>
<accession>Q597W4</accession>
<protein>
    <submittedName>
        <fullName evidence="1">Uncharacterized protein</fullName>
    </submittedName>
</protein>
<evidence type="ECO:0000313" key="2">
    <source>
        <dbReference type="Proteomes" id="UP000000990"/>
    </source>
</evidence>
<dbReference type="RefSeq" id="YP_223880.1">
    <property type="nucleotide sequence ID" value="NC_006936.1"/>
</dbReference>
<dbReference type="GeneID" id="5075540"/>
<dbReference type="KEGG" id="vg:5075540"/>
<name>Q597W4_9CAUD</name>
<keyword evidence="2" id="KW-1185">Reference proteome</keyword>
<organism evidence="1 2">
    <name type="scientific">Lactobacillus phage phiJL-1</name>
    <dbReference type="NCBI Taxonomy" id="2892345"/>
    <lineage>
        <taxon>Viruses</taxon>
        <taxon>Duplodnaviria</taxon>
        <taxon>Heunggongvirae</taxon>
        <taxon>Uroviricota</taxon>
        <taxon>Caudoviricetes</taxon>
        <taxon>Coetzeevirus</taxon>
        <taxon>Coetzeevirus JL1</taxon>
    </lineage>
</organism>